<keyword evidence="2" id="KW-1185">Reference proteome</keyword>
<gene>
    <name evidence="1" type="ORF">GCM10022392_02820</name>
</gene>
<evidence type="ECO:0000313" key="1">
    <source>
        <dbReference type="EMBL" id="GAA4085456.1"/>
    </source>
</evidence>
<dbReference type="InterPro" id="IPR014825">
    <property type="entry name" value="DNA_alkylation"/>
</dbReference>
<accession>A0ABP7WBL5</accession>
<dbReference type="PANTHER" id="PTHR41291">
    <property type="entry name" value="DNA ALKYLATION REPAIR PROTEIN"/>
    <property type="match status" value="1"/>
</dbReference>
<name>A0ABP7WBL5_9SPHI</name>
<dbReference type="SUPFAM" id="SSF48371">
    <property type="entry name" value="ARM repeat"/>
    <property type="match status" value="1"/>
</dbReference>
<dbReference type="Proteomes" id="UP001500841">
    <property type="component" value="Unassembled WGS sequence"/>
</dbReference>
<dbReference type="EMBL" id="BAABCV010000001">
    <property type="protein sequence ID" value="GAA4085456.1"/>
    <property type="molecule type" value="Genomic_DNA"/>
</dbReference>
<evidence type="ECO:0000313" key="2">
    <source>
        <dbReference type="Proteomes" id="UP001500841"/>
    </source>
</evidence>
<organism evidence="1 2">
    <name type="scientific">Mucilaginibacter panaciglaebae</name>
    <dbReference type="NCBI Taxonomy" id="502331"/>
    <lineage>
        <taxon>Bacteria</taxon>
        <taxon>Pseudomonadati</taxon>
        <taxon>Bacteroidota</taxon>
        <taxon>Sphingobacteriia</taxon>
        <taxon>Sphingobacteriales</taxon>
        <taxon>Sphingobacteriaceae</taxon>
        <taxon>Mucilaginibacter</taxon>
    </lineage>
</organism>
<proteinExistence type="predicted"/>
<sequence length="235" mass="25939">MTVPEIMATLQQHGDEGIKKILLKHGVKEPFFGVKVEYLKIIQKKIKTNYQLAKDLYATGNADAMYLAGLIASDEHMSKGDLQTWVSGALSNNIADYTVPWVATGSNYGFELALEWIDDVEENVVSAGWHTLANLVSLKLDSELDLKELKILLGRVEENVHTSPNRIRTGMNNFLICLGSYVTPMTDEVIAAANRIGQITVIKEGTACKTPLAADYIARVKAKGNWGKKKKTVKC</sequence>
<dbReference type="RefSeq" id="WP_345100598.1">
    <property type="nucleotide sequence ID" value="NZ_BAABCV010000001.1"/>
</dbReference>
<comment type="caution">
    <text evidence="1">The sequence shown here is derived from an EMBL/GenBank/DDBJ whole genome shotgun (WGS) entry which is preliminary data.</text>
</comment>
<dbReference type="PANTHER" id="PTHR41291:SF1">
    <property type="entry name" value="DNA ALKYLATION REPAIR PROTEIN"/>
    <property type="match status" value="1"/>
</dbReference>
<reference evidence="2" key="1">
    <citation type="journal article" date="2019" name="Int. J. Syst. Evol. Microbiol.">
        <title>The Global Catalogue of Microorganisms (GCM) 10K type strain sequencing project: providing services to taxonomists for standard genome sequencing and annotation.</title>
        <authorList>
            <consortium name="The Broad Institute Genomics Platform"/>
            <consortium name="The Broad Institute Genome Sequencing Center for Infectious Disease"/>
            <person name="Wu L."/>
            <person name="Ma J."/>
        </authorList>
    </citation>
    <scope>NUCLEOTIDE SEQUENCE [LARGE SCALE GENOMIC DNA]</scope>
    <source>
        <strain evidence="2">JCM 17085</strain>
    </source>
</reference>
<dbReference type="Pfam" id="PF08713">
    <property type="entry name" value="DNA_alkylation"/>
    <property type="match status" value="1"/>
</dbReference>
<protein>
    <submittedName>
        <fullName evidence="1">DNA alkylation repair protein</fullName>
    </submittedName>
</protein>
<dbReference type="InterPro" id="IPR016024">
    <property type="entry name" value="ARM-type_fold"/>
</dbReference>